<proteinExistence type="predicted"/>
<feature type="non-terminal residue" evidence="1">
    <location>
        <position position="1"/>
    </location>
</feature>
<comment type="caution">
    <text evidence="1">The sequence shown here is derived from an EMBL/GenBank/DDBJ whole genome shotgun (WGS) entry which is preliminary data.</text>
</comment>
<evidence type="ECO:0000313" key="1">
    <source>
        <dbReference type="EMBL" id="KAF0706574.1"/>
    </source>
</evidence>
<organism evidence="1 2">
    <name type="scientific">Aphis craccivora</name>
    <name type="common">Cowpea aphid</name>
    <dbReference type="NCBI Taxonomy" id="307492"/>
    <lineage>
        <taxon>Eukaryota</taxon>
        <taxon>Metazoa</taxon>
        <taxon>Ecdysozoa</taxon>
        <taxon>Arthropoda</taxon>
        <taxon>Hexapoda</taxon>
        <taxon>Insecta</taxon>
        <taxon>Pterygota</taxon>
        <taxon>Neoptera</taxon>
        <taxon>Paraneoptera</taxon>
        <taxon>Hemiptera</taxon>
        <taxon>Sternorrhyncha</taxon>
        <taxon>Aphidomorpha</taxon>
        <taxon>Aphidoidea</taxon>
        <taxon>Aphididae</taxon>
        <taxon>Aphidini</taxon>
        <taxon>Aphis</taxon>
        <taxon>Aphis</taxon>
    </lineage>
</organism>
<dbReference type="OrthoDB" id="6581726at2759"/>
<gene>
    <name evidence="1" type="ORF">FWK35_00030152</name>
</gene>
<name>A0A6G0VU42_APHCR</name>
<reference evidence="1 2" key="1">
    <citation type="submission" date="2019-08" db="EMBL/GenBank/DDBJ databases">
        <title>Whole genome of Aphis craccivora.</title>
        <authorList>
            <person name="Voronova N.V."/>
            <person name="Shulinski R.S."/>
            <person name="Bandarenka Y.V."/>
            <person name="Zhorov D.G."/>
            <person name="Warner D."/>
        </authorList>
    </citation>
    <scope>NUCLEOTIDE SEQUENCE [LARGE SCALE GENOMIC DNA]</scope>
    <source>
        <strain evidence="1">180601</strain>
        <tissue evidence="1">Whole Body</tissue>
    </source>
</reference>
<dbReference type="AlphaFoldDB" id="A0A6G0VU42"/>
<dbReference type="Proteomes" id="UP000478052">
    <property type="component" value="Unassembled WGS sequence"/>
</dbReference>
<keyword evidence="2" id="KW-1185">Reference proteome</keyword>
<evidence type="ECO:0000313" key="2">
    <source>
        <dbReference type="Proteomes" id="UP000478052"/>
    </source>
</evidence>
<dbReference type="EMBL" id="VUJU01012866">
    <property type="protein sequence ID" value="KAF0706574.1"/>
    <property type="molecule type" value="Genomic_DNA"/>
</dbReference>
<accession>A0A6G0VU42</accession>
<sequence>SNNLQWVVGYFTEENKYSVIPYIWIVTCGSLSISKWPKSGNINTLIQTSCEPGIDWPTYPVKIVSECFSSYDEAAVKERQIFISASSSESEDHVAKKNNNKRNKHVPLINDDSSDKTFLELHNNFNDILIRNGGKLKRVDPVYLGTCSSASQTPIKIFKTNSSSKISSKQCKIDLNTVYAEESTANHLKNNTISSAMNLMYNTEDIMSEYDLNAALETSSTYMLPALK</sequence>
<protein>
    <submittedName>
        <fullName evidence="1">Uncharacterized protein</fullName>
    </submittedName>
</protein>